<evidence type="ECO:0000256" key="2">
    <source>
        <dbReference type="ARBA" id="ARBA00022898"/>
    </source>
</evidence>
<name>A0A367ZL84_9BACT</name>
<evidence type="ECO:0000313" key="4">
    <source>
        <dbReference type="EMBL" id="RCK78529.1"/>
    </source>
</evidence>
<proteinExistence type="predicted"/>
<dbReference type="PANTHER" id="PTHR10314">
    <property type="entry name" value="CYSTATHIONINE BETA-SYNTHASE"/>
    <property type="match status" value="1"/>
</dbReference>
<dbReference type="GO" id="GO:1901605">
    <property type="term" value="P:alpha-amino acid metabolic process"/>
    <property type="evidence" value="ECO:0007669"/>
    <property type="project" value="UniProtKB-ARBA"/>
</dbReference>
<dbReference type="SUPFAM" id="SSF53686">
    <property type="entry name" value="Tryptophan synthase beta subunit-like PLP-dependent enzymes"/>
    <property type="match status" value="1"/>
</dbReference>
<dbReference type="InterPro" id="IPR050214">
    <property type="entry name" value="Cys_Synth/Cystath_Beta-Synth"/>
</dbReference>
<evidence type="ECO:0000259" key="3">
    <source>
        <dbReference type="Pfam" id="PF00291"/>
    </source>
</evidence>
<dbReference type="InterPro" id="IPR001926">
    <property type="entry name" value="TrpB-like_PALP"/>
</dbReference>
<dbReference type="Pfam" id="PF00291">
    <property type="entry name" value="PALP"/>
    <property type="match status" value="1"/>
</dbReference>
<dbReference type="Gene3D" id="3.40.50.1100">
    <property type="match status" value="2"/>
</dbReference>
<dbReference type="AlphaFoldDB" id="A0A367ZL84"/>
<evidence type="ECO:0000256" key="1">
    <source>
        <dbReference type="ARBA" id="ARBA00001933"/>
    </source>
</evidence>
<dbReference type="InterPro" id="IPR036052">
    <property type="entry name" value="TrpB-like_PALP_sf"/>
</dbReference>
<keyword evidence="2" id="KW-0663">Pyridoxal phosphate</keyword>
<comment type="cofactor">
    <cofactor evidence="1">
        <name>pyridoxal 5'-phosphate</name>
        <dbReference type="ChEBI" id="CHEBI:597326"/>
    </cofactor>
</comment>
<protein>
    <submittedName>
        <fullName evidence="4">Cysteine synthase</fullName>
    </submittedName>
</protein>
<gene>
    <name evidence="4" type="ORF">OZSIB_1449</name>
</gene>
<dbReference type="Proteomes" id="UP000252355">
    <property type="component" value="Unassembled WGS sequence"/>
</dbReference>
<evidence type="ECO:0000313" key="5">
    <source>
        <dbReference type="Proteomes" id="UP000252355"/>
    </source>
</evidence>
<accession>A0A367ZL84</accession>
<comment type="caution">
    <text evidence="4">The sequence shown here is derived from an EMBL/GenBank/DDBJ whole genome shotgun (WGS) entry which is preliminary data.</text>
</comment>
<sequence length="506" mass="57069">MTKGRNLDVPSKYAKRFALKFNQDVLKKTVKRCREKGIIIPTFAQMKNPALIPDKVKKKLQPLGLWDVNPLNLFRITWHNDIKSGLFGPVNVLEIPSPLTGVKARLFGLIGKYFPTGAHKVGAAFGCLVPRLVSGEFDPTTQKAVWPSTGNYCRGGAYDCALLDTPAIAILPEDMSKERFEWLKQIGTSEIFATPGCESNVKEIYDKCWELIKERGNKIVIFNQFAEFGNAMWHYHVTGSAVEEAFKAVKGPHSRLSGWISSTGSAGTIAAGDYVKTIAPHARIVASEALQCPTLLNCGFGGHRIEGIGDKHVPWIHNVRNTDAVVAIDDENCMRIFRLFNEPDGHATLREAGLPGELVEQLPLLGISSISNLLTAIKTAKFFELDENDCLFMPFTDGADMYHSRLPELRQQLGPYSKTQARIDWERYLLGEGTQNMMELTYHDRKRLHHFKYYTWVEQQGKTVEEINELWDPAFWEEAFSNELINYWDQLIQDFNAQTKVLDSLG</sequence>
<feature type="domain" description="Tryptophan synthase beta chain-like PALP" evidence="3">
    <location>
        <begin position="115"/>
        <end position="342"/>
    </location>
</feature>
<dbReference type="EMBL" id="QOQW01000022">
    <property type="protein sequence ID" value="RCK78529.1"/>
    <property type="molecule type" value="Genomic_DNA"/>
</dbReference>
<organism evidence="4 5">
    <name type="scientific">Candidatus Ozemobacter sibiricus</name>
    <dbReference type="NCBI Taxonomy" id="2268124"/>
    <lineage>
        <taxon>Bacteria</taxon>
        <taxon>Candidatus Ozemobacteria</taxon>
        <taxon>Candidatus Ozemobacterales</taxon>
        <taxon>Candidatus Ozemobacteraceae</taxon>
        <taxon>Candidatus Ozemobacter</taxon>
    </lineage>
</organism>
<reference evidence="4 5" key="1">
    <citation type="submission" date="2018-05" db="EMBL/GenBank/DDBJ databases">
        <title>A metagenomic window into the 2 km-deep terrestrial subsurface aquifer revealed taxonomically and functionally diverse microbial community comprising novel uncultured bacterial lineages.</title>
        <authorList>
            <person name="Kadnikov V.V."/>
            <person name="Mardanov A.V."/>
            <person name="Beletsky A.V."/>
            <person name="Banks D."/>
            <person name="Pimenov N.V."/>
            <person name="Frank Y.A."/>
            <person name="Karnachuk O.V."/>
            <person name="Ravin N.V."/>
        </authorList>
    </citation>
    <scope>NUCLEOTIDE SEQUENCE [LARGE SCALE GENOMIC DNA]</scope>
    <source>
        <strain evidence="4">BY5</strain>
    </source>
</reference>